<keyword evidence="2" id="KW-1185">Reference proteome</keyword>
<dbReference type="Proteomes" id="UP000887013">
    <property type="component" value="Unassembled WGS sequence"/>
</dbReference>
<proteinExistence type="predicted"/>
<organism evidence="1 2">
    <name type="scientific">Nephila pilipes</name>
    <name type="common">Giant wood spider</name>
    <name type="synonym">Nephila maculata</name>
    <dbReference type="NCBI Taxonomy" id="299642"/>
    <lineage>
        <taxon>Eukaryota</taxon>
        <taxon>Metazoa</taxon>
        <taxon>Ecdysozoa</taxon>
        <taxon>Arthropoda</taxon>
        <taxon>Chelicerata</taxon>
        <taxon>Arachnida</taxon>
        <taxon>Araneae</taxon>
        <taxon>Araneomorphae</taxon>
        <taxon>Entelegynae</taxon>
        <taxon>Araneoidea</taxon>
        <taxon>Nephilidae</taxon>
        <taxon>Nephila</taxon>
    </lineage>
</organism>
<sequence length="148" mass="16592">MMGVAAYVCVCMFVFNAAGPQRFRRMTFIGGLKLLPRCHEPIIVATSATQLNKLFTHSSGFHPINQRRVSSIVLKLNGTFFLRWLNELAGGCERVRCSGTDPGIAIVLRIPVDQVSEFRERLFFFSNPFRMEFEQSCARNGGKEAVGT</sequence>
<dbReference type="EMBL" id="BMAW01022663">
    <property type="protein sequence ID" value="GFT78885.1"/>
    <property type="molecule type" value="Genomic_DNA"/>
</dbReference>
<evidence type="ECO:0000313" key="2">
    <source>
        <dbReference type="Proteomes" id="UP000887013"/>
    </source>
</evidence>
<accession>A0A8X6PSD1</accession>
<comment type="caution">
    <text evidence="1">The sequence shown here is derived from an EMBL/GenBank/DDBJ whole genome shotgun (WGS) entry which is preliminary data.</text>
</comment>
<reference evidence="1" key="1">
    <citation type="submission" date="2020-08" db="EMBL/GenBank/DDBJ databases">
        <title>Multicomponent nature underlies the extraordinary mechanical properties of spider dragline silk.</title>
        <authorList>
            <person name="Kono N."/>
            <person name="Nakamura H."/>
            <person name="Mori M."/>
            <person name="Yoshida Y."/>
            <person name="Ohtoshi R."/>
            <person name="Malay A.D."/>
            <person name="Moran D.A.P."/>
            <person name="Tomita M."/>
            <person name="Numata K."/>
            <person name="Arakawa K."/>
        </authorList>
    </citation>
    <scope>NUCLEOTIDE SEQUENCE</scope>
</reference>
<protein>
    <submittedName>
        <fullName evidence="1">Uncharacterized protein</fullName>
    </submittedName>
</protein>
<gene>
    <name evidence="1" type="ORF">NPIL_564461</name>
</gene>
<name>A0A8X6PSD1_NEPPI</name>
<evidence type="ECO:0000313" key="1">
    <source>
        <dbReference type="EMBL" id="GFT78885.1"/>
    </source>
</evidence>
<dbReference type="AlphaFoldDB" id="A0A8X6PSD1"/>